<proteinExistence type="inferred from homology"/>
<dbReference type="PROSITE" id="PS51419">
    <property type="entry name" value="RAB"/>
    <property type="match status" value="1"/>
</dbReference>
<dbReference type="SUPFAM" id="SSF52540">
    <property type="entry name" value="P-loop containing nucleoside triphosphate hydrolases"/>
    <property type="match status" value="1"/>
</dbReference>
<dbReference type="NCBIfam" id="TIGR00231">
    <property type="entry name" value="small_GTP"/>
    <property type="match status" value="1"/>
</dbReference>
<dbReference type="GO" id="GO:0003924">
    <property type="term" value="F:GTPase activity"/>
    <property type="evidence" value="ECO:0007669"/>
    <property type="project" value="InterPro"/>
</dbReference>
<protein>
    <submittedName>
        <fullName evidence="5">Rab_C38 protein</fullName>
    </submittedName>
</protein>
<dbReference type="Gene3D" id="3.40.50.300">
    <property type="entry name" value="P-loop containing nucleotide triphosphate hydrolases"/>
    <property type="match status" value="1"/>
</dbReference>
<keyword evidence="3" id="KW-0342">GTP-binding</keyword>
<comment type="similarity">
    <text evidence="1">Belongs to the small GTPase superfamily. Rab family.</text>
</comment>
<dbReference type="AlphaFoldDB" id="Q3SD66"/>
<sequence>MVKIICLISDYLFKVLLIGNSGVGCNNLKIQKSRKTNLEIISIILSELILQIFMLKLQQKIKVFQIDRSTVKLQIWDTAGQDRFRTITSSYYRGAQGIIIVFDVTDRESFNQIRQWIQEIDKFAAESVNKILVGNKIDSSQRRVSTDEAEALGIQFYYLSQIIQYFIY</sequence>
<dbReference type="SMART" id="SM00174">
    <property type="entry name" value="RHO"/>
    <property type="match status" value="1"/>
</dbReference>
<reference evidence="5" key="1">
    <citation type="submission" date="2005-01" db="EMBL/GenBank/DDBJ databases">
        <authorList>
            <person name="Genoscope"/>
        </authorList>
    </citation>
    <scope>NUCLEOTIDE SEQUENCE</scope>
</reference>
<evidence type="ECO:0000256" key="4">
    <source>
        <dbReference type="ARBA" id="ARBA00023288"/>
    </source>
</evidence>
<dbReference type="EMBL" id="CR933393">
    <property type="protein sequence ID" value="CAI44499.1"/>
    <property type="molecule type" value="Genomic_DNA"/>
</dbReference>
<evidence type="ECO:0000256" key="2">
    <source>
        <dbReference type="ARBA" id="ARBA00022741"/>
    </source>
</evidence>
<dbReference type="InterPro" id="IPR001806">
    <property type="entry name" value="Small_GTPase"/>
</dbReference>
<evidence type="ECO:0000313" key="5">
    <source>
        <dbReference type="EMBL" id="CAI44499.1"/>
    </source>
</evidence>
<name>Q3SD66_PARTE</name>
<dbReference type="PROSITE" id="PS51257">
    <property type="entry name" value="PROKAR_LIPOPROTEIN"/>
    <property type="match status" value="1"/>
</dbReference>
<evidence type="ECO:0000256" key="1">
    <source>
        <dbReference type="ARBA" id="ARBA00006270"/>
    </source>
</evidence>
<dbReference type="PROSITE" id="PS51421">
    <property type="entry name" value="RAS"/>
    <property type="match status" value="1"/>
</dbReference>
<evidence type="ECO:0000256" key="3">
    <source>
        <dbReference type="ARBA" id="ARBA00023134"/>
    </source>
</evidence>
<dbReference type="SMART" id="SM00175">
    <property type="entry name" value="RAB"/>
    <property type="match status" value="1"/>
</dbReference>
<dbReference type="InterPro" id="IPR050305">
    <property type="entry name" value="Small_GTPase_Rab"/>
</dbReference>
<gene>
    <name evidence="5" type="primary">rab_C38</name>
</gene>
<dbReference type="PANTHER" id="PTHR47980">
    <property type="entry name" value="LD44762P"/>
    <property type="match status" value="1"/>
</dbReference>
<keyword evidence="4" id="KW-0449">Lipoprotein</keyword>
<dbReference type="FunFam" id="3.40.50.300:FF:001447">
    <property type="entry name" value="Ras-related protein Rab-1B"/>
    <property type="match status" value="1"/>
</dbReference>
<dbReference type="InterPro" id="IPR005225">
    <property type="entry name" value="Small_GTP-bd"/>
</dbReference>
<organism evidence="5">
    <name type="scientific">Paramecium tetraurelia</name>
    <dbReference type="NCBI Taxonomy" id="5888"/>
    <lineage>
        <taxon>Eukaryota</taxon>
        <taxon>Sar</taxon>
        <taxon>Alveolata</taxon>
        <taxon>Ciliophora</taxon>
        <taxon>Intramacronucleata</taxon>
        <taxon>Oligohymenophorea</taxon>
        <taxon>Peniculida</taxon>
        <taxon>Parameciidae</taxon>
        <taxon>Paramecium</taxon>
    </lineage>
</organism>
<dbReference type="InterPro" id="IPR027417">
    <property type="entry name" value="P-loop_NTPase"/>
</dbReference>
<reference evidence="5" key="2">
    <citation type="submission" date="2005-09" db="EMBL/GenBank/DDBJ databases">
        <title>Paramecium tetraurelia small GTP-binding-related protein genes.</title>
        <authorList>
            <person name="Cohen J."/>
        </authorList>
    </citation>
    <scope>NUCLEOTIDE SEQUENCE</scope>
</reference>
<keyword evidence="2" id="KW-0547">Nucleotide-binding</keyword>
<accession>Q3SD66</accession>
<dbReference type="Pfam" id="PF00071">
    <property type="entry name" value="Ras"/>
    <property type="match status" value="1"/>
</dbReference>
<dbReference type="GO" id="GO:0005525">
    <property type="term" value="F:GTP binding"/>
    <property type="evidence" value="ECO:0007669"/>
    <property type="project" value="UniProtKB-KW"/>
</dbReference>
<dbReference type="SMART" id="SM00173">
    <property type="entry name" value="RAS"/>
    <property type="match status" value="1"/>
</dbReference>
<dbReference type="PRINTS" id="PR00449">
    <property type="entry name" value="RASTRNSFRMNG"/>
</dbReference>